<sequence>MIPVDFASAGLRRKAAATLLLLCALALCRVQAASISLNDSWLFHRDDSRSVTTAQQVPSTAWTQVSLPHAARIEARVPTAPWQGTVFYKKKLNVKLRPGERAILRFEAVMNVADVWLNGKHLGQHLGGYLPFAFDITDVLKPGADNELVVRANNEDNPITGPKPLKELDYIQHGGIYRGVQLIIKPAVHITDEMVSNTPAGGGVFVTYPQADKAAAVVQVKAEVSNTSSRERLVTVSNTLSWKGRQVARTEQRVRLAAGQRLHVTTPIRISAPKLWSPRAPNLYDLTTTVRADGAKDTGTDVVRARIGVRRLAFEGGKLLLNGEPLTLRGVNRHQEYPYVGYALSEQADYRDALLIKKYGFDYVRLSHYPHSPAFMKAADALGLMVLPGIPGWQFYNPDPAFGQQVLRTCTDMVRRDRNHPSVLAWECSLNETKMPDALLQALHGTVHAEYPGDQAFSAGWVPEPYDIYLQARQHRLGREHALPAKPLIVSEYGDWEYYAMNAGLNQTAWADLKPADRSSRQALGQGEARLLQQARNVVEAHDENATTPAFADGYWVMFDYARGYATDLEESGAMSIERLPKFSAEFFRSQRDAAERSPQWGGGPMVFIASYWQADSSPRVRVFTNAEEVELRLNGKVVGRKKSAPSPAHPRLAHPPLEFDTGGFAPGELVAVAYSGGRVVARHQVRTPGEPVKLALALDDLGVPAVAGDLVFARARLVDANGTTVPASGQPVSFSSGPGAEIVGSAVAISEAGIASVLVRVQGPRAGMSAQAGALRAVLATGR</sequence>
<evidence type="ECO:0000259" key="7">
    <source>
        <dbReference type="Pfam" id="PF02837"/>
    </source>
</evidence>
<evidence type="ECO:0000256" key="1">
    <source>
        <dbReference type="ARBA" id="ARBA00007401"/>
    </source>
</evidence>
<dbReference type="Pfam" id="PF00703">
    <property type="entry name" value="Glyco_hydro_2"/>
    <property type="match status" value="1"/>
</dbReference>
<name>A0ABW0L0K3_9BURK</name>
<dbReference type="PRINTS" id="PR00132">
    <property type="entry name" value="GLHYDRLASE2"/>
</dbReference>
<dbReference type="Pfam" id="PF16355">
    <property type="entry name" value="DUF4982"/>
    <property type="match status" value="1"/>
</dbReference>
<dbReference type="PANTHER" id="PTHR42732:SF1">
    <property type="entry name" value="BETA-MANNOSIDASE"/>
    <property type="match status" value="1"/>
</dbReference>
<evidence type="ECO:0000313" key="9">
    <source>
        <dbReference type="EMBL" id="MFC5459318.1"/>
    </source>
</evidence>
<evidence type="ECO:0000313" key="10">
    <source>
        <dbReference type="Proteomes" id="UP001596050"/>
    </source>
</evidence>
<feature type="chain" id="PRO_5045378062" evidence="4">
    <location>
        <begin position="33"/>
        <end position="784"/>
    </location>
</feature>
<dbReference type="InterPro" id="IPR008979">
    <property type="entry name" value="Galactose-bd-like_sf"/>
</dbReference>
<feature type="signal peptide" evidence="4">
    <location>
        <begin position="1"/>
        <end position="32"/>
    </location>
</feature>
<feature type="domain" description="Glycoside hydrolase family 2 catalytic" evidence="6">
    <location>
        <begin position="315"/>
        <end position="471"/>
    </location>
</feature>
<dbReference type="InterPro" id="IPR051913">
    <property type="entry name" value="GH2_Domain-Containing"/>
</dbReference>
<dbReference type="PANTHER" id="PTHR42732">
    <property type="entry name" value="BETA-GALACTOSIDASE"/>
    <property type="match status" value="1"/>
</dbReference>
<organism evidence="9 10">
    <name type="scientific">Massilia niabensis</name>
    <dbReference type="NCBI Taxonomy" id="544910"/>
    <lineage>
        <taxon>Bacteria</taxon>
        <taxon>Pseudomonadati</taxon>
        <taxon>Pseudomonadota</taxon>
        <taxon>Betaproteobacteria</taxon>
        <taxon>Burkholderiales</taxon>
        <taxon>Oxalobacteraceae</taxon>
        <taxon>Telluria group</taxon>
        <taxon>Massilia</taxon>
    </lineage>
</organism>
<evidence type="ECO:0000259" key="8">
    <source>
        <dbReference type="Pfam" id="PF16355"/>
    </source>
</evidence>
<evidence type="ECO:0000259" key="6">
    <source>
        <dbReference type="Pfam" id="PF02836"/>
    </source>
</evidence>
<dbReference type="Gene3D" id="2.60.40.10">
    <property type="entry name" value="Immunoglobulins"/>
    <property type="match status" value="3"/>
</dbReference>
<keyword evidence="3" id="KW-0326">Glycosidase</keyword>
<dbReference type="RefSeq" id="WP_379781058.1">
    <property type="nucleotide sequence ID" value="NZ_JBHSMU010000005.1"/>
</dbReference>
<dbReference type="GO" id="GO:0016787">
    <property type="term" value="F:hydrolase activity"/>
    <property type="evidence" value="ECO:0007669"/>
    <property type="project" value="UniProtKB-KW"/>
</dbReference>
<dbReference type="EMBL" id="JBHSMU010000005">
    <property type="protein sequence ID" value="MFC5459318.1"/>
    <property type="molecule type" value="Genomic_DNA"/>
</dbReference>
<dbReference type="Gene3D" id="2.60.120.260">
    <property type="entry name" value="Galactose-binding domain-like"/>
    <property type="match status" value="1"/>
</dbReference>
<evidence type="ECO:0000256" key="3">
    <source>
        <dbReference type="ARBA" id="ARBA00023295"/>
    </source>
</evidence>
<dbReference type="InterPro" id="IPR006103">
    <property type="entry name" value="Glyco_hydro_2_cat"/>
</dbReference>
<evidence type="ECO:0000256" key="2">
    <source>
        <dbReference type="ARBA" id="ARBA00022801"/>
    </source>
</evidence>
<proteinExistence type="inferred from homology"/>
<keyword evidence="10" id="KW-1185">Reference proteome</keyword>
<evidence type="ECO:0000259" key="5">
    <source>
        <dbReference type="Pfam" id="PF00703"/>
    </source>
</evidence>
<comment type="similarity">
    <text evidence="1">Belongs to the glycosyl hydrolase 2 family.</text>
</comment>
<dbReference type="SUPFAM" id="SSF49303">
    <property type="entry name" value="beta-Galactosidase/glucuronidase domain"/>
    <property type="match status" value="1"/>
</dbReference>
<dbReference type="InterPro" id="IPR013783">
    <property type="entry name" value="Ig-like_fold"/>
</dbReference>
<keyword evidence="4" id="KW-0732">Signal</keyword>
<dbReference type="SUPFAM" id="SSF49785">
    <property type="entry name" value="Galactose-binding domain-like"/>
    <property type="match status" value="1"/>
</dbReference>
<dbReference type="InterPro" id="IPR006104">
    <property type="entry name" value="Glyco_hydro_2_N"/>
</dbReference>
<reference evidence="10" key="1">
    <citation type="journal article" date="2019" name="Int. J. Syst. Evol. Microbiol.">
        <title>The Global Catalogue of Microorganisms (GCM) 10K type strain sequencing project: providing services to taxonomists for standard genome sequencing and annotation.</title>
        <authorList>
            <consortium name="The Broad Institute Genomics Platform"/>
            <consortium name="The Broad Institute Genome Sequencing Center for Infectious Disease"/>
            <person name="Wu L."/>
            <person name="Ma J."/>
        </authorList>
    </citation>
    <scope>NUCLEOTIDE SEQUENCE [LARGE SCALE GENOMIC DNA]</scope>
    <source>
        <strain evidence="10">KACC 12649</strain>
    </source>
</reference>
<dbReference type="Pfam" id="PF02836">
    <property type="entry name" value="Glyco_hydro_2_C"/>
    <property type="match status" value="1"/>
</dbReference>
<protein>
    <submittedName>
        <fullName evidence="9">Glycoside hydrolase family 2 TIM barrel-domain containing protein</fullName>
    </submittedName>
</protein>
<dbReference type="InterPro" id="IPR017853">
    <property type="entry name" value="GH"/>
</dbReference>
<keyword evidence="2 9" id="KW-0378">Hydrolase</keyword>
<gene>
    <name evidence="9" type="ORF">ACFPN5_05805</name>
</gene>
<dbReference type="InterPro" id="IPR006101">
    <property type="entry name" value="Glyco_hydro_2"/>
</dbReference>
<feature type="domain" description="DUF4982" evidence="8">
    <location>
        <begin position="620"/>
        <end position="682"/>
    </location>
</feature>
<comment type="caution">
    <text evidence="9">The sequence shown here is derived from an EMBL/GenBank/DDBJ whole genome shotgun (WGS) entry which is preliminary data.</text>
</comment>
<dbReference type="InterPro" id="IPR006102">
    <property type="entry name" value="Ig-like_GH2"/>
</dbReference>
<feature type="domain" description="Glycosyl hydrolases family 2 sugar binding" evidence="7">
    <location>
        <begin position="59"/>
        <end position="186"/>
    </location>
</feature>
<dbReference type="InterPro" id="IPR032311">
    <property type="entry name" value="DUF4982"/>
</dbReference>
<dbReference type="SUPFAM" id="SSF51445">
    <property type="entry name" value="(Trans)glycosidases"/>
    <property type="match status" value="1"/>
</dbReference>
<dbReference type="Pfam" id="PF02837">
    <property type="entry name" value="Glyco_hydro_2_N"/>
    <property type="match status" value="1"/>
</dbReference>
<dbReference type="InterPro" id="IPR036156">
    <property type="entry name" value="Beta-gal/glucu_dom_sf"/>
</dbReference>
<feature type="domain" description="Glycoside hydrolase family 2 immunoglobulin-like beta-sandwich" evidence="5">
    <location>
        <begin position="205"/>
        <end position="310"/>
    </location>
</feature>
<evidence type="ECO:0000256" key="4">
    <source>
        <dbReference type="SAM" id="SignalP"/>
    </source>
</evidence>
<accession>A0ABW0L0K3</accession>
<dbReference type="Proteomes" id="UP001596050">
    <property type="component" value="Unassembled WGS sequence"/>
</dbReference>
<dbReference type="Gene3D" id="3.20.20.80">
    <property type="entry name" value="Glycosidases"/>
    <property type="match status" value="1"/>
</dbReference>